<evidence type="ECO:0000313" key="1">
    <source>
        <dbReference type="EMBL" id="KQJ89893.1"/>
    </source>
</evidence>
<evidence type="ECO:0000313" key="3">
    <source>
        <dbReference type="Proteomes" id="UP000008810"/>
    </source>
</evidence>
<organism evidence="1">
    <name type="scientific">Brachypodium distachyon</name>
    <name type="common">Purple false brome</name>
    <name type="synonym">Trachynia distachya</name>
    <dbReference type="NCBI Taxonomy" id="15368"/>
    <lineage>
        <taxon>Eukaryota</taxon>
        <taxon>Viridiplantae</taxon>
        <taxon>Streptophyta</taxon>
        <taxon>Embryophyta</taxon>
        <taxon>Tracheophyta</taxon>
        <taxon>Spermatophyta</taxon>
        <taxon>Magnoliopsida</taxon>
        <taxon>Liliopsida</taxon>
        <taxon>Poales</taxon>
        <taxon>Poaceae</taxon>
        <taxon>BOP clade</taxon>
        <taxon>Pooideae</taxon>
        <taxon>Stipodae</taxon>
        <taxon>Brachypodieae</taxon>
        <taxon>Brachypodium</taxon>
    </lineage>
</organism>
<dbReference type="EnsemblPlants" id="KQJ89893">
    <property type="protein sequence ID" value="KQJ89893"/>
    <property type="gene ID" value="BRADI_4g28345v3"/>
</dbReference>
<reference evidence="2" key="3">
    <citation type="submission" date="2018-08" db="UniProtKB">
        <authorList>
            <consortium name="EnsemblPlants"/>
        </authorList>
    </citation>
    <scope>IDENTIFICATION</scope>
    <source>
        <strain evidence="2">cv. Bd21</strain>
    </source>
</reference>
<dbReference type="AlphaFoldDB" id="A0A0Q3LBM3"/>
<reference evidence="1" key="2">
    <citation type="submission" date="2017-06" db="EMBL/GenBank/DDBJ databases">
        <title>WGS assembly of Brachypodium distachyon.</title>
        <authorList>
            <consortium name="The International Brachypodium Initiative"/>
            <person name="Lucas S."/>
            <person name="Harmon-Smith M."/>
            <person name="Lail K."/>
            <person name="Tice H."/>
            <person name="Grimwood J."/>
            <person name="Bruce D."/>
            <person name="Barry K."/>
            <person name="Shu S."/>
            <person name="Lindquist E."/>
            <person name="Wang M."/>
            <person name="Pitluck S."/>
            <person name="Vogel J.P."/>
            <person name="Garvin D.F."/>
            <person name="Mockler T.C."/>
            <person name="Schmutz J."/>
            <person name="Rokhsar D."/>
            <person name="Bevan M.W."/>
        </authorList>
    </citation>
    <scope>NUCLEOTIDE SEQUENCE</scope>
    <source>
        <strain evidence="1">Bd21</strain>
    </source>
</reference>
<sequence length="146" mass="16209">MFLCKVACSSGHVIASFAAGLTGWRSKKAKGHWDRAAWSSPEHFHVLPTTMDLEFVIRRNTLLIPTLTTGLRDGISHSMKSAGVRISASGTYINEEQWMDSTRSWEGTMKAERIFTCPCLHRALSHVLVTCSFTPRRSIRILGSGS</sequence>
<dbReference type="Proteomes" id="UP000008810">
    <property type="component" value="Chromosome 4"/>
</dbReference>
<protein>
    <submittedName>
        <fullName evidence="1 2">Uncharacterized protein</fullName>
    </submittedName>
</protein>
<proteinExistence type="predicted"/>
<accession>A0A0Q3LBM3</accession>
<dbReference type="InParanoid" id="A0A0Q3LBM3"/>
<dbReference type="Gramene" id="KQJ89893">
    <property type="protein sequence ID" value="KQJ89893"/>
    <property type="gene ID" value="BRADI_4g28345v3"/>
</dbReference>
<evidence type="ECO:0000313" key="2">
    <source>
        <dbReference type="EnsemblPlants" id="KQJ89893"/>
    </source>
</evidence>
<reference evidence="1 2" key="1">
    <citation type="journal article" date="2010" name="Nature">
        <title>Genome sequencing and analysis of the model grass Brachypodium distachyon.</title>
        <authorList>
            <consortium name="International Brachypodium Initiative"/>
        </authorList>
    </citation>
    <scope>NUCLEOTIDE SEQUENCE [LARGE SCALE GENOMIC DNA]</scope>
    <source>
        <strain evidence="1 2">Bd21</strain>
    </source>
</reference>
<name>A0A0Q3LBM3_BRADI</name>
<gene>
    <name evidence="1" type="ORF">BRADI_4g28345v3</name>
</gene>
<keyword evidence="3" id="KW-1185">Reference proteome</keyword>
<dbReference type="EMBL" id="CM000883">
    <property type="protein sequence ID" value="KQJ89893.1"/>
    <property type="molecule type" value="Genomic_DNA"/>
</dbReference>